<keyword evidence="8" id="KW-0378">Hydrolase</keyword>
<dbReference type="CDD" id="cd06158">
    <property type="entry name" value="S2P-M50_like_1"/>
    <property type="match status" value="1"/>
</dbReference>
<accession>A0A918XRB6</accession>
<name>A0A918XRB6_9PROT</name>
<proteinExistence type="inferred from homology"/>
<keyword evidence="10 13" id="KW-1133">Transmembrane helix</keyword>
<feature type="domain" description="Peptidase M50" evidence="14">
    <location>
        <begin position="17"/>
        <end position="121"/>
    </location>
</feature>
<feature type="transmembrane region" description="Helical" evidence="13">
    <location>
        <begin position="141"/>
        <end position="159"/>
    </location>
</feature>
<dbReference type="GO" id="GO:0046872">
    <property type="term" value="F:metal ion binding"/>
    <property type="evidence" value="ECO:0007669"/>
    <property type="project" value="UniProtKB-KW"/>
</dbReference>
<evidence type="ECO:0000256" key="2">
    <source>
        <dbReference type="ARBA" id="ARBA00004651"/>
    </source>
</evidence>
<evidence type="ECO:0000256" key="7">
    <source>
        <dbReference type="ARBA" id="ARBA00022723"/>
    </source>
</evidence>
<dbReference type="InterPro" id="IPR008915">
    <property type="entry name" value="Peptidase_M50"/>
</dbReference>
<evidence type="ECO:0000256" key="11">
    <source>
        <dbReference type="ARBA" id="ARBA00023049"/>
    </source>
</evidence>
<dbReference type="Proteomes" id="UP000630353">
    <property type="component" value="Unassembled WGS sequence"/>
</dbReference>
<dbReference type="GO" id="GO:0008237">
    <property type="term" value="F:metallopeptidase activity"/>
    <property type="evidence" value="ECO:0007669"/>
    <property type="project" value="UniProtKB-KW"/>
</dbReference>
<evidence type="ECO:0000256" key="13">
    <source>
        <dbReference type="SAM" id="Phobius"/>
    </source>
</evidence>
<evidence type="ECO:0000256" key="3">
    <source>
        <dbReference type="ARBA" id="ARBA00007931"/>
    </source>
</evidence>
<feature type="transmembrane region" description="Helical" evidence="13">
    <location>
        <begin position="12"/>
        <end position="34"/>
    </location>
</feature>
<comment type="similarity">
    <text evidence="3">Belongs to the peptidase M50B family.</text>
</comment>
<dbReference type="InterPro" id="IPR052348">
    <property type="entry name" value="Metallopeptidase_M50B"/>
</dbReference>
<organism evidence="15 16">
    <name type="scientific">Thalassobaculum fulvum</name>
    <dbReference type="NCBI Taxonomy" id="1633335"/>
    <lineage>
        <taxon>Bacteria</taxon>
        <taxon>Pseudomonadati</taxon>
        <taxon>Pseudomonadota</taxon>
        <taxon>Alphaproteobacteria</taxon>
        <taxon>Rhodospirillales</taxon>
        <taxon>Thalassobaculaceae</taxon>
        <taxon>Thalassobaculum</taxon>
    </lineage>
</organism>
<dbReference type="InterPro" id="IPR044537">
    <property type="entry name" value="Rip2-like"/>
</dbReference>
<keyword evidence="7" id="KW-0479">Metal-binding</keyword>
<comment type="cofactor">
    <cofactor evidence="1">
        <name>Zn(2+)</name>
        <dbReference type="ChEBI" id="CHEBI:29105"/>
    </cofactor>
</comment>
<protein>
    <submittedName>
        <fullName evidence="15">Peptidase M48</fullName>
    </submittedName>
</protein>
<comment type="subcellular location">
    <subcellularLocation>
        <location evidence="2">Cell membrane</location>
        <topology evidence="2">Multi-pass membrane protein</topology>
    </subcellularLocation>
</comment>
<dbReference type="EMBL" id="BMZS01000004">
    <property type="protein sequence ID" value="GHD48253.1"/>
    <property type="molecule type" value="Genomic_DNA"/>
</dbReference>
<feature type="transmembrane region" description="Helical" evidence="13">
    <location>
        <begin position="180"/>
        <end position="199"/>
    </location>
</feature>
<evidence type="ECO:0000256" key="6">
    <source>
        <dbReference type="ARBA" id="ARBA00022692"/>
    </source>
</evidence>
<gene>
    <name evidence="15" type="ORF">GCM10017083_19110</name>
</gene>
<sequence>MDSAYLADLIRSATVWIIPVILAITLHEAAHGWAASRLGDPTARLMGRVTLNPVAHIDPFGTLILPALLLVIKAPFLFGYAKPVPVNFSRLNNPRRDMALVALAGPASNVLLAVVAALLVHLVDAVPAFASEWLADNLSNLFWLNLVLAVFNMLPIPPLDGGRILVSILPDRLAWKMARLERAGLFIVIGVLFLLPFMAAQVGVRLDVARVLVWIPVETLASAIMAVTGH</sequence>
<evidence type="ECO:0000256" key="8">
    <source>
        <dbReference type="ARBA" id="ARBA00022801"/>
    </source>
</evidence>
<evidence type="ECO:0000259" key="14">
    <source>
        <dbReference type="Pfam" id="PF02163"/>
    </source>
</evidence>
<keyword evidence="16" id="KW-1185">Reference proteome</keyword>
<evidence type="ECO:0000256" key="1">
    <source>
        <dbReference type="ARBA" id="ARBA00001947"/>
    </source>
</evidence>
<feature type="transmembrane region" description="Helical" evidence="13">
    <location>
        <begin position="99"/>
        <end position="121"/>
    </location>
</feature>
<feature type="transmembrane region" description="Helical" evidence="13">
    <location>
        <begin position="54"/>
        <end position="78"/>
    </location>
</feature>
<feature type="domain" description="Peptidase M50" evidence="14">
    <location>
        <begin position="137"/>
        <end position="194"/>
    </location>
</feature>
<reference evidence="15" key="2">
    <citation type="submission" date="2020-09" db="EMBL/GenBank/DDBJ databases">
        <authorList>
            <person name="Sun Q."/>
            <person name="Kim S."/>
        </authorList>
    </citation>
    <scope>NUCLEOTIDE SEQUENCE</scope>
    <source>
        <strain evidence="15">KCTC 42651</strain>
    </source>
</reference>
<dbReference type="RefSeq" id="WP_189988772.1">
    <property type="nucleotide sequence ID" value="NZ_BMZS01000004.1"/>
</dbReference>
<evidence type="ECO:0000256" key="9">
    <source>
        <dbReference type="ARBA" id="ARBA00022833"/>
    </source>
</evidence>
<keyword evidence="4" id="KW-1003">Cell membrane</keyword>
<evidence type="ECO:0000256" key="10">
    <source>
        <dbReference type="ARBA" id="ARBA00022989"/>
    </source>
</evidence>
<keyword evidence="9" id="KW-0862">Zinc</keyword>
<reference evidence="15" key="1">
    <citation type="journal article" date="2014" name="Int. J. Syst. Evol. Microbiol.">
        <title>Complete genome sequence of Corynebacterium casei LMG S-19264T (=DSM 44701T), isolated from a smear-ripened cheese.</title>
        <authorList>
            <consortium name="US DOE Joint Genome Institute (JGI-PGF)"/>
            <person name="Walter F."/>
            <person name="Albersmeier A."/>
            <person name="Kalinowski J."/>
            <person name="Ruckert C."/>
        </authorList>
    </citation>
    <scope>NUCLEOTIDE SEQUENCE</scope>
    <source>
        <strain evidence="15">KCTC 42651</strain>
    </source>
</reference>
<dbReference type="PANTHER" id="PTHR35864:SF1">
    <property type="entry name" value="ZINC METALLOPROTEASE YWHC-RELATED"/>
    <property type="match status" value="1"/>
</dbReference>
<comment type="caution">
    <text evidence="15">The sequence shown here is derived from an EMBL/GenBank/DDBJ whole genome shotgun (WGS) entry which is preliminary data.</text>
</comment>
<keyword evidence="6 13" id="KW-0812">Transmembrane</keyword>
<dbReference type="Pfam" id="PF02163">
    <property type="entry name" value="Peptidase_M50"/>
    <property type="match status" value="2"/>
</dbReference>
<evidence type="ECO:0000313" key="15">
    <source>
        <dbReference type="EMBL" id="GHD48253.1"/>
    </source>
</evidence>
<dbReference type="AlphaFoldDB" id="A0A918XRB6"/>
<dbReference type="GO" id="GO:0005886">
    <property type="term" value="C:plasma membrane"/>
    <property type="evidence" value="ECO:0007669"/>
    <property type="project" value="UniProtKB-SubCell"/>
</dbReference>
<keyword evidence="11" id="KW-0482">Metalloprotease</keyword>
<keyword evidence="12 13" id="KW-0472">Membrane</keyword>
<evidence type="ECO:0000256" key="4">
    <source>
        <dbReference type="ARBA" id="ARBA00022475"/>
    </source>
</evidence>
<evidence type="ECO:0000313" key="16">
    <source>
        <dbReference type="Proteomes" id="UP000630353"/>
    </source>
</evidence>
<evidence type="ECO:0000256" key="5">
    <source>
        <dbReference type="ARBA" id="ARBA00022670"/>
    </source>
</evidence>
<dbReference type="PANTHER" id="PTHR35864">
    <property type="entry name" value="ZINC METALLOPROTEASE MJ0611-RELATED"/>
    <property type="match status" value="1"/>
</dbReference>
<dbReference type="GO" id="GO:0006508">
    <property type="term" value="P:proteolysis"/>
    <property type="evidence" value="ECO:0007669"/>
    <property type="project" value="UniProtKB-KW"/>
</dbReference>
<keyword evidence="5" id="KW-0645">Protease</keyword>
<evidence type="ECO:0000256" key="12">
    <source>
        <dbReference type="ARBA" id="ARBA00023136"/>
    </source>
</evidence>